<keyword evidence="3" id="KW-1185">Reference proteome</keyword>
<keyword evidence="1" id="KW-1133">Transmembrane helix</keyword>
<dbReference type="Proteomes" id="UP000488936">
    <property type="component" value="Unassembled WGS sequence"/>
</dbReference>
<feature type="transmembrane region" description="Helical" evidence="1">
    <location>
        <begin position="67"/>
        <end position="88"/>
    </location>
</feature>
<protein>
    <recommendedName>
        <fullName evidence="4">DUF4190 domain-containing protein</fullName>
    </recommendedName>
</protein>
<evidence type="ECO:0000256" key="1">
    <source>
        <dbReference type="SAM" id="Phobius"/>
    </source>
</evidence>
<proteinExistence type="predicted"/>
<evidence type="ECO:0000313" key="2">
    <source>
        <dbReference type="EMBL" id="MTH29639.1"/>
    </source>
</evidence>
<feature type="transmembrane region" description="Helical" evidence="1">
    <location>
        <begin position="20"/>
        <end position="42"/>
    </location>
</feature>
<dbReference type="OrthoDB" id="9910760at2"/>
<accession>A0A7K1GM73</accession>
<evidence type="ECO:0000313" key="3">
    <source>
        <dbReference type="Proteomes" id="UP000488936"/>
    </source>
</evidence>
<dbReference type="EMBL" id="WMJY01000011">
    <property type="protein sequence ID" value="MTH29639.1"/>
    <property type="molecule type" value="Genomic_DNA"/>
</dbReference>
<reference evidence="2 3" key="1">
    <citation type="journal article" date="2006" name="Int. J. Syst. Evol. Microbiol.">
        <title>Myroides pelagicus sp. nov., isolated from seawater in Thailand.</title>
        <authorList>
            <person name="Yoon J."/>
            <person name="Maneerat S."/>
            <person name="Kawai F."/>
            <person name="Yokota A."/>
        </authorList>
    </citation>
    <scope>NUCLEOTIDE SEQUENCE [LARGE SCALE GENOMIC DNA]</scope>
    <source>
        <strain evidence="2 3">SM1T</strain>
    </source>
</reference>
<dbReference type="RefSeq" id="WP_155035633.1">
    <property type="nucleotide sequence ID" value="NZ_JAYMMG010000043.1"/>
</dbReference>
<name>A0A7K1GM73_9FLAO</name>
<gene>
    <name evidence="2" type="ORF">GJV77_06870</name>
</gene>
<organism evidence="2 3">
    <name type="scientific">Myroides pelagicus</name>
    <dbReference type="NCBI Taxonomy" id="270914"/>
    <lineage>
        <taxon>Bacteria</taxon>
        <taxon>Pseudomonadati</taxon>
        <taxon>Bacteroidota</taxon>
        <taxon>Flavobacteriia</taxon>
        <taxon>Flavobacteriales</taxon>
        <taxon>Flavobacteriaceae</taxon>
        <taxon>Myroides</taxon>
    </lineage>
</organism>
<keyword evidence="1" id="KW-0472">Membrane</keyword>
<evidence type="ECO:0008006" key="4">
    <source>
        <dbReference type="Google" id="ProtNLM"/>
    </source>
</evidence>
<dbReference type="AlphaFoldDB" id="A0A7K1GM73"/>
<sequence length="106" mass="12042">MKDIEGRGTVLNKYSLLAKINIVLGIFSLWFIGIVLGIFALVNVNKAKKQNKVEEAKLLKRVAKHSIILFVITVLLVALNMFVFYSYIDEIGGWNAFVQEMNQPRD</sequence>
<comment type="caution">
    <text evidence="2">The sequence shown here is derived from an EMBL/GenBank/DDBJ whole genome shotgun (WGS) entry which is preliminary data.</text>
</comment>
<keyword evidence="1" id="KW-0812">Transmembrane</keyword>